<dbReference type="EMBL" id="BEXD01002423">
    <property type="protein sequence ID" value="GBB98234.1"/>
    <property type="molecule type" value="Genomic_DNA"/>
</dbReference>
<reference evidence="2 4" key="1">
    <citation type="submission" date="2017-11" db="EMBL/GenBank/DDBJ databases">
        <title>The genome of Rhizophagus clarus HR1 reveals common genetic basis of auxotrophy among arbuscular mycorrhizal fungi.</title>
        <authorList>
            <person name="Kobayashi Y."/>
        </authorList>
    </citation>
    <scope>NUCLEOTIDE SEQUENCE [LARGE SCALE GENOMIC DNA]</scope>
    <source>
        <strain evidence="2 4">HR1</strain>
    </source>
</reference>
<proteinExistence type="predicted"/>
<evidence type="ECO:0000313" key="3">
    <source>
        <dbReference type="EMBL" id="GES85307.1"/>
    </source>
</evidence>
<keyword evidence="4" id="KW-1185">Reference proteome</keyword>
<protein>
    <submittedName>
        <fullName evidence="2">Uncharacterized protein</fullName>
    </submittedName>
</protein>
<feature type="compositionally biased region" description="Acidic residues" evidence="1">
    <location>
        <begin position="99"/>
        <end position="115"/>
    </location>
</feature>
<organism evidence="2 4">
    <name type="scientific">Rhizophagus clarus</name>
    <dbReference type="NCBI Taxonomy" id="94130"/>
    <lineage>
        <taxon>Eukaryota</taxon>
        <taxon>Fungi</taxon>
        <taxon>Fungi incertae sedis</taxon>
        <taxon>Mucoromycota</taxon>
        <taxon>Glomeromycotina</taxon>
        <taxon>Glomeromycetes</taxon>
        <taxon>Glomerales</taxon>
        <taxon>Glomeraceae</taxon>
        <taxon>Rhizophagus</taxon>
    </lineage>
</organism>
<dbReference type="EMBL" id="BLAL01000092">
    <property type="protein sequence ID" value="GES85307.1"/>
    <property type="molecule type" value="Genomic_DNA"/>
</dbReference>
<accession>A0A2Z6RJI4</accession>
<evidence type="ECO:0000313" key="2">
    <source>
        <dbReference type="EMBL" id="GBB98234.1"/>
    </source>
</evidence>
<evidence type="ECO:0000313" key="4">
    <source>
        <dbReference type="Proteomes" id="UP000247702"/>
    </source>
</evidence>
<dbReference type="Proteomes" id="UP000247702">
    <property type="component" value="Unassembled WGS sequence"/>
</dbReference>
<dbReference type="Proteomes" id="UP000615446">
    <property type="component" value="Unassembled WGS sequence"/>
</dbReference>
<sequence length="143" mass="17206">MRNRYIHSTSSSVKLFQIRNQFSYTSRNETTANLIEDNNKMLSEDIDMEDINRNNNESIYFQHYNNDIDLRDNVIDKSSDKDGDDDDEEKDYNEKEDYYNEESEEEEGHNDDEEEKVTMITMMKKKRKITTTRTMTYIKLLKL</sequence>
<comment type="caution">
    <text evidence="2">The sequence shown here is derived from an EMBL/GenBank/DDBJ whole genome shotgun (WGS) entry which is preliminary data.</text>
</comment>
<evidence type="ECO:0000256" key="1">
    <source>
        <dbReference type="SAM" id="MobiDB-lite"/>
    </source>
</evidence>
<gene>
    <name evidence="3" type="ORF">RCL2_001239200</name>
    <name evidence="2" type="ORF">RclHR1_31790002</name>
</gene>
<reference evidence="3" key="2">
    <citation type="submission" date="2019-10" db="EMBL/GenBank/DDBJ databases">
        <title>Conservation and host-specific expression of non-tandemly repeated heterogenous ribosome RNA gene in arbuscular mycorrhizal fungi.</title>
        <authorList>
            <person name="Maeda T."/>
            <person name="Kobayashi Y."/>
            <person name="Nakagawa T."/>
            <person name="Ezawa T."/>
            <person name="Yamaguchi K."/>
            <person name="Bino T."/>
            <person name="Nishimoto Y."/>
            <person name="Shigenobu S."/>
            <person name="Kawaguchi M."/>
        </authorList>
    </citation>
    <scope>NUCLEOTIDE SEQUENCE</scope>
    <source>
        <strain evidence="3">HR1</strain>
    </source>
</reference>
<dbReference type="AlphaFoldDB" id="A0A2Z6RJI4"/>
<feature type="region of interest" description="Disordered" evidence="1">
    <location>
        <begin position="73"/>
        <end position="116"/>
    </location>
</feature>
<name>A0A2Z6RJI4_9GLOM</name>
<feature type="compositionally biased region" description="Acidic residues" evidence="1">
    <location>
        <begin position="82"/>
        <end position="91"/>
    </location>
</feature>